<keyword evidence="1" id="KW-0732">Signal</keyword>
<feature type="chain" id="PRO_5047233787" evidence="1">
    <location>
        <begin position="21"/>
        <end position="278"/>
    </location>
</feature>
<name>A0ABY6A901_9GAMM</name>
<dbReference type="PIRSF" id="PIRSF028069">
    <property type="entry name" value="UCP028069"/>
    <property type="match status" value="1"/>
</dbReference>
<protein>
    <submittedName>
        <fullName evidence="2">DUF3450 domain-containing protein</fullName>
    </submittedName>
</protein>
<gene>
    <name evidence="2" type="ORF">HUF19_08580</name>
</gene>
<dbReference type="InterPro" id="IPR016866">
    <property type="entry name" value="UCP028069"/>
</dbReference>
<dbReference type="EMBL" id="CP054475">
    <property type="protein sequence ID" value="UXD87486.1"/>
    <property type="molecule type" value="Genomic_DNA"/>
</dbReference>
<feature type="signal peptide" evidence="1">
    <location>
        <begin position="1"/>
        <end position="20"/>
    </location>
</feature>
<dbReference type="RefSeq" id="WP_260999400.1">
    <property type="nucleotide sequence ID" value="NZ_CP054475.1"/>
</dbReference>
<dbReference type="Proteomes" id="UP001065322">
    <property type="component" value="Chromosome"/>
</dbReference>
<dbReference type="Pfam" id="PF11932">
    <property type="entry name" value="DUF3450"/>
    <property type="match status" value="1"/>
</dbReference>
<evidence type="ECO:0000313" key="2">
    <source>
        <dbReference type="EMBL" id="UXD87486.1"/>
    </source>
</evidence>
<sequence>MKTPYILATCLLACTLSAHAAPQTVTQTGTRADSQPDTLASAQQQISATDNSGRNSQQKVETLDDQTQQLLNEYRQLRAETEQLALYNRQMAAIVYNQDKELESLARQITEIERTERGILPLMSRMLDSLEQFVALDTPFLPQERGARIALLKDLLTRADVTVSEKFRRVLEAYQVEVDYGRNIEAYRGQMDNISYDFLRVGRLALYRISNDGQRAWLWHKGQGNWLALDDGYMRDLRKALKVAQQIAAPELMVLPLPTQASLESVTTTSTNNQAEAQ</sequence>
<evidence type="ECO:0000256" key="1">
    <source>
        <dbReference type="SAM" id="SignalP"/>
    </source>
</evidence>
<proteinExistence type="predicted"/>
<organism evidence="2 3">
    <name type="scientific">Thalassolituus hydrocarboniclasticus</name>
    <dbReference type="NCBI Taxonomy" id="2742796"/>
    <lineage>
        <taxon>Bacteria</taxon>
        <taxon>Pseudomonadati</taxon>
        <taxon>Pseudomonadota</taxon>
        <taxon>Gammaproteobacteria</taxon>
        <taxon>Oceanospirillales</taxon>
        <taxon>Oceanospirillaceae</taxon>
        <taxon>Thalassolituus</taxon>
    </lineage>
</organism>
<reference evidence="3" key="1">
    <citation type="submission" date="2020-06" db="EMBL/GenBank/DDBJ databases">
        <title>Thalassolituus marinus alknpb1M-1, a hydrocarbon-degrading bacterium isolated from the deep-sea overlying water using an in-situ strategy from the South China Sea basin.</title>
        <authorList>
            <person name="Dong C."/>
            <person name="Chen Y."/>
            <person name="Shao Z."/>
        </authorList>
    </citation>
    <scope>NUCLEOTIDE SEQUENCE [LARGE SCALE GENOMIC DNA]</scope>
    <source>
        <strain evidence="3">alknpb1M-1</strain>
    </source>
</reference>
<evidence type="ECO:0000313" key="3">
    <source>
        <dbReference type="Proteomes" id="UP001065322"/>
    </source>
</evidence>
<accession>A0ABY6A901</accession>
<keyword evidence="3" id="KW-1185">Reference proteome</keyword>